<evidence type="ECO:0000256" key="10">
    <source>
        <dbReference type="ARBA" id="ARBA00022847"/>
    </source>
</evidence>
<feature type="transmembrane region" description="Helical" evidence="17">
    <location>
        <begin position="241"/>
        <end position="260"/>
    </location>
</feature>
<evidence type="ECO:0000256" key="1">
    <source>
        <dbReference type="ARBA" id="ARBA00004141"/>
    </source>
</evidence>
<dbReference type="Pfam" id="PF01699">
    <property type="entry name" value="Na_Ca_ex"/>
    <property type="match status" value="2"/>
</dbReference>
<feature type="domain" description="Sodium/calcium exchanger membrane region" evidence="18">
    <location>
        <begin position="116"/>
        <end position="255"/>
    </location>
</feature>
<dbReference type="GO" id="GO:0015293">
    <property type="term" value="F:symporter activity"/>
    <property type="evidence" value="ECO:0007669"/>
    <property type="project" value="UniProtKB-KW"/>
</dbReference>
<name>A0A0K2TEI1_LEPSM</name>
<evidence type="ECO:0000256" key="5">
    <source>
        <dbReference type="ARBA" id="ARBA00022538"/>
    </source>
</evidence>
<keyword evidence="16" id="KW-0739">Sodium transport</keyword>
<feature type="transmembrane region" description="Helical" evidence="17">
    <location>
        <begin position="383"/>
        <end position="413"/>
    </location>
</feature>
<organism evidence="19">
    <name type="scientific">Lepeophtheirus salmonis</name>
    <name type="common">Salmon louse</name>
    <name type="synonym">Caligus salmonis</name>
    <dbReference type="NCBI Taxonomy" id="72036"/>
    <lineage>
        <taxon>Eukaryota</taxon>
        <taxon>Metazoa</taxon>
        <taxon>Ecdysozoa</taxon>
        <taxon>Arthropoda</taxon>
        <taxon>Crustacea</taxon>
        <taxon>Multicrustacea</taxon>
        <taxon>Hexanauplia</taxon>
        <taxon>Copepoda</taxon>
        <taxon>Siphonostomatoida</taxon>
        <taxon>Caligidae</taxon>
        <taxon>Lepeophtheirus</taxon>
    </lineage>
</organism>
<keyword evidence="13" id="KW-0915">Sodium</keyword>
<keyword evidence="6" id="KW-0109">Calcium transport</keyword>
<comment type="subcellular location">
    <subcellularLocation>
        <location evidence="1">Membrane</location>
        <topology evidence="1">Multi-pass membrane protein</topology>
    </subcellularLocation>
</comment>
<dbReference type="InterPro" id="IPR044880">
    <property type="entry name" value="NCX_ion-bd_dom_sf"/>
</dbReference>
<feature type="transmembrane region" description="Helical" evidence="17">
    <location>
        <begin position="419"/>
        <end position="441"/>
    </location>
</feature>
<keyword evidence="12 17" id="KW-1133">Transmembrane helix</keyword>
<keyword evidence="9" id="KW-0106">Calcium</keyword>
<reference evidence="19" key="1">
    <citation type="submission" date="2014-05" db="EMBL/GenBank/DDBJ databases">
        <authorList>
            <person name="Chronopoulou M."/>
        </authorList>
    </citation>
    <scope>NUCLEOTIDE SEQUENCE</scope>
    <source>
        <tissue evidence="19">Whole organism</tissue>
    </source>
</reference>
<dbReference type="Gene3D" id="1.20.1420.30">
    <property type="entry name" value="NCX, central ion-binding region"/>
    <property type="match status" value="2"/>
</dbReference>
<feature type="transmembrane region" description="Helical" evidence="17">
    <location>
        <begin position="453"/>
        <end position="476"/>
    </location>
</feature>
<evidence type="ECO:0000256" key="17">
    <source>
        <dbReference type="SAM" id="Phobius"/>
    </source>
</evidence>
<feature type="transmembrane region" description="Helical" evidence="17">
    <location>
        <begin position="180"/>
        <end position="203"/>
    </location>
</feature>
<dbReference type="FunFam" id="1.20.1420.30:FF:000009">
    <property type="entry name" value="sodium/potassium/calcium exchanger 5 isoform X2"/>
    <property type="match status" value="1"/>
</dbReference>
<keyword evidence="3" id="KW-0813">Transport</keyword>
<keyword evidence="8" id="KW-0732">Signal</keyword>
<evidence type="ECO:0000256" key="9">
    <source>
        <dbReference type="ARBA" id="ARBA00022837"/>
    </source>
</evidence>
<dbReference type="GO" id="GO:0005262">
    <property type="term" value="F:calcium channel activity"/>
    <property type="evidence" value="ECO:0007669"/>
    <property type="project" value="TreeGrafter"/>
</dbReference>
<evidence type="ECO:0000256" key="13">
    <source>
        <dbReference type="ARBA" id="ARBA00023053"/>
    </source>
</evidence>
<dbReference type="InterPro" id="IPR004481">
    <property type="entry name" value="K/Na/Ca-exchanger"/>
</dbReference>
<keyword evidence="11" id="KW-0630">Potassium</keyword>
<dbReference type="EMBL" id="HACA01006636">
    <property type="protein sequence ID" value="CDW23997.1"/>
    <property type="molecule type" value="Transcribed_RNA"/>
</dbReference>
<evidence type="ECO:0000256" key="11">
    <source>
        <dbReference type="ARBA" id="ARBA00022958"/>
    </source>
</evidence>
<sequence length="553" mass="61212">RYNRKMYIHGRRKRNSFLHAMILGGTILFWIGMFQFFGPSSDTGSPSWKRRELLEEEKGSGNLTEMLEEEGEGLIEVTDSNGNTKTEICIQPAIEQFPPPAIGYSGRIHGGIIFHILIALYMFIGLSIVCDDFFVPSLDKISQVLNLPPDVAGATFMAAGSSAPELATAVIGVFVAKDDIGISGVIGSAVFNITLVIAVCALASEKVFYLNWYSVSRDCFCYLISILVLMCTIANESVSWLESFIFLVLYVLYCVGMGYNSKFHDWANTKIPVPSSWKTAAEQGRNESGLERGNGSIYKKDAHLNRDLGKETMEMGSDGTTTEVPLTPSDSGNKTLEEAIEDPLQKPDPRNKLALAKWAFLYPLNFISVKTIPDCRQEKFAKYYVVSFFIAISWISLYSYVMVWMITIIGFTFGVPDTVMGLTFIAAGVSVPDALSGIAVVKEGHGDMAVSNAIGSNVFDILVCLGIPWFIKTAIISPGTYITIKSKGLVYSTLSLFSTVVFLIVASHFNGWKLDKKFGVILLIWYFIFMIFASMYELNVFGEFNPPECQSDY</sequence>
<dbReference type="GO" id="GO:0006874">
    <property type="term" value="P:intracellular calcium ion homeostasis"/>
    <property type="evidence" value="ECO:0007669"/>
    <property type="project" value="TreeGrafter"/>
</dbReference>
<evidence type="ECO:0000256" key="3">
    <source>
        <dbReference type="ARBA" id="ARBA00022448"/>
    </source>
</evidence>
<feature type="transmembrane region" description="Helical" evidence="17">
    <location>
        <begin position="20"/>
        <end position="38"/>
    </location>
</feature>
<comment type="similarity">
    <text evidence="2">Belongs to the Ca(2+):cation antiporter (CaCA) (TC 2.A.19) family. SLC24A subfamily.</text>
</comment>
<evidence type="ECO:0000256" key="2">
    <source>
        <dbReference type="ARBA" id="ARBA00005364"/>
    </source>
</evidence>
<keyword evidence="14" id="KW-0406">Ion transport</keyword>
<protein>
    <recommendedName>
        <fullName evidence="18">Sodium/calcium exchanger membrane region domain-containing protein</fullName>
    </recommendedName>
</protein>
<evidence type="ECO:0000256" key="4">
    <source>
        <dbReference type="ARBA" id="ARBA00022449"/>
    </source>
</evidence>
<dbReference type="GO" id="GO:0008273">
    <property type="term" value="F:calcium, potassium:sodium antiporter activity"/>
    <property type="evidence" value="ECO:0007669"/>
    <property type="project" value="TreeGrafter"/>
</dbReference>
<dbReference type="AlphaFoldDB" id="A0A0K2TEI1"/>
<evidence type="ECO:0000313" key="19">
    <source>
        <dbReference type="EMBL" id="CDW23997.1"/>
    </source>
</evidence>
<keyword evidence="7 17" id="KW-0812">Transmembrane</keyword>
<feature type="transmembrane region" description="Helical" evidence="17">
    <location>
        <begin position="518"/>
        <end position="536"/>
    </location>
</feature>
<evidence type="ECO:0000256" key="8">
    <source>
        <dbReference type="ARBA" id="ARBA00022729"/>
    </source>
</evidence>
<keyword evidence="15 17" id="KW-0472">Membrane</keyword>
<evidence type="ECO:0000256" key="7">
    <source>
        <dbReference type="ARBA" id="ARBA00022692"/>
    </source>
</evidence>
<evidence type="ECO:0000256" key="14">
    <source>
        <dbReference type="ARBA" id="ARBA00023065"/>
    </source>
</evidence>
<keyword evidence="10" id="KW-0769">Symport</keyword>
<keyword evidence="5" id="KW-0633">Potassium transport</keyword>
<dbReference type="GO" id="GO:0005886">
    <property type="term" value="C:plasma membrane"/>
    <property type="evidence" value="ECO:0007669"/>
    <property type="project" value="TreeGrafter"/>
</dbReference>
<dbReference type="PANTHER" id="PTHR10846">
    <property type="entry name" value="SODIUM/POTASSIUM/CALCIUM EXCHANGER"/>
    <property type="match status" value="1"/>
</dbReference>
<dbReference type="OrthoDB" id="2127281at2759"/>
<feature type="domain" description="Sodium/calcium exchanger membrane region" evidence="18">
    <location>
        <begin position="384"/>
        <end position="534"/>
    </location>
</feature>
<evidence type="ECO:0000259" key="18">
    <source>
        <dbReference type="Pfam" id="PF01699"/>
    </source>
</evidence>
<dbReference type="PANTHER" id="PTHR10846:SF74">
    <property type="entry name" value="SODIUM_POTASSIUM_CALCIUM EXCHANGER CG1090-RELATED"/>
    <property type="match status" value="1"/>
</dbReference>
<keyword evidence="4" id="KW-0050">Antiport</keyword>
<feature type="non-terminal residue" evidence="19">
    <location>
        <position position="1"/>
    </location>
</feature>
<dbReference type="InterPro" id="IPR004837">
    <property type="entry name" value="NaCa_Exmemb"/>
</dbReference>
<evidence type="ECO:0000256" key="6">
    <source>
        <dbReference type="ARBA" id="ARBA00022568"/>
    </source>
</evidence>
<evidence type="ECO:0000256" key="16">
    <source>
        <dbReference type="ARBA" id="ARBA00023201"/>
    </source>
</evidence>
<feature type="transmembrane region" description="Helical" evidence="17">
    <location>
        <begin position="108"/>
        <end position="130"/>
    </location>
</feature>
<feature type="transmembrane region" description="Helical" evidence="17">
    <location>
        <begin position="488"/>
        <end position="506"/>
    </location>
</feature>
<proteinExistence type="inferred from homology"/>
<evidence type="ECO:0000256" key="12">
    <source>
        <dbReference type="ARBA" id="ARBA00022989"/>
    </source>
</evidence>
<evidence type="ECO:0000256" key="15">
    <source>
        <dbReference type="ARBA" id="ARBA00023136"/>
    </source>
</evidence>
<dbReference type="NCBIfam" id="TIGR00367">
    <property type="entry name" value="calcium/sodium antiporter"/>
    <property type="match status" value="1"/>
</dbReference>
<accession>A0A0K2TEI1</accession>